<reference evidence="13" key="1">
    <citation type="submission" date="2017-04" db="EMBL/GenBank/DDBJ databases">
        <authorList>
            <person name="Varghese N."/>
            <person name="Submissions S."/>
        </authorList>
    </citation>
    <scope>NUCLEOTIDE SEQUENCE [LARGE SCALE GENOMIC DNA]</scope>
    <source>
        <strain evidence="13">K3S</strain>
    </source>
</reference>
<evidence type="ECO:0000259" key="11">
    <source>
        <dbReference type="PROSITE" id="PS50059"/>
    </source>
</evidence>
<gene>
    <name evidence="12" type="ORF">SAMN06295933_2567</name>
</gene>
<dbReference type="Proteomes" id="UP000192906">
    <property type="component" value="Unassembled WGS sequence"/>
</dbReference>
<dbReference type="PANTHER" id="PTHR47861:SF3">
    <property type="entry name" value="FKBP-TYPE PEPTIDYL-PROLYL CIS-TRANS ISOMERASE SLYD"/>
    <property type="match status" value="1"/>
</dbReference>
<dbReference type="Pfam" id="PF00254">
    <property type="entry name" value="FKBP_C"/>
    <property type="match status" value="1"/>
</dbReference>
<dbReference type="PANTHER" id="PTHR47861">
    <property type="entry name" value="FKBP-TYPE PEPTIDYL-PROLYL CIS-TRANS ISOMERASE SLYD"/>
    <property type="match status" value="1"/>
</dbReference>
<proteinExistence type="inferred from homology"/>
<evidence type="ECO:0000313" key="13">
    <source>
        <dbReference type="Proteomes" id="UP000192906"/>
    </source>
</evidence>
<protein>
    <recommendedName>
        <fullName evidence="10">Peptidyl-prolyl cis-trans isomerase</fullName>
        <ecNumber evidence="10">5.2.1.8</ecNumber>
    </recommendedName>
</protein>
<comment type="catalytic activity">
    <reaction evidence="1 9 10">
        <text>[protein]-peptidylproline (omega=180) = [protein]-peptidylproline (omega=0)</text>
        <dbReference type="Rhea" id="RHEA:16237"/>
        <dbReference type="Rhea" id="RHEA-COMP:10747"/>
        <dbReference type="Rhea" id="RHEA-COMP:10748"/>
        <dbReference type="ChEBI" id="CHEBI:83833"/>
        <dbReference type="ChEBI" id="CHEBI:83834"/>
        <dbReference type="EC" id="5.2.1.8"/>
    </reaction>
</comment>
<keyword evidence="4" id="KW-0963">Cytoplasm</keyword>
<evidence type="ECO:0000256" key="6">
    <source>
        <dbReference type="ARBA" id="ARBA00023186"/>
    </source>
</evidence>
<dbReference type="Gene3D" id="3.10.50.40">
    <property type="match status" value="1"/>
</dbReference>
<dbReference type="EMBL" id="FWZU01000004">
    <property type="protein sequence ID" value="SMF26555.1"/>
    <property type="molecule type" value="Genomic_DNA"/>
</dbReference>
<keyword evidence="13" id="KW-1185">Reference proteome</keyword>
<evidence type="ECO:0000256" key="2">
    <source>
        <dbReference type="ARBA" id="ARBA00004496"/>
    </source>
</evidence>
<evidence type="ECO:0000256" key="1">
    <source>
        <dbReference type="ARBA" id="ARBA00000971"/>
    </source>
</evidence>
<dbReference type="GO" id="GO:0003755">
    <property type="term" value="F:peptidyl-prolyl cis-trans isomerase activity"/>
    <property type="evidence" value="ECO:0007669"/>
    <property type="project" value="UniProtKB-UniRule"/>
</dbReference>
<name>A0A1X7E3Z6_9BACT</name>
<evidence type="ECO:0000256" key="7">
    <source>
        <dbReference type="ARBA" id="ARBA00023235"/>
    </source>
</evidence>
<sequence length="144" mass="15661">MSQAKDGDKIRVHYAGSLEDGTEFDSSYKRGEPLEIVLGQGMLIKGFEDAVLGLEAGGKVTATISPEDGYGPYHEEHTFEVERNQIPPEINPEVGMMLQVNTDQGVTNVTIKSVTDDKVVLDGNHPLAGQTMIFEIELVEILAS</sequence>
<evidence type="ECO:0000313" key="12">
    <source>
        <dbReference type="EMBL" id="SMF26555.1"/>
    </source>
</evidence>
<comment type="similarity">
    <text evidence="3 10">Belongs to the FKBP-type PPIase family.</text>
</comment>
<comment type="subcellular location">
    <subcellularLocation>
        <location evidence="2">Cytoplasm</location>
    </subcellularLocation>
</comment>
<dbReference type="RefSeq" id="WP_085102824.1">
    <property type="nucleotide sequence ID" value="NZ_FWZU01000004.1"/>
</dbReference>
<dbReference type="InterPro" id="IPR001179">
    <property type="entry name" value="PPIase_FKBP_dom"/>
</dbReference>
<dbReference type="STRING" id="1519643.SAMN06295933_2567"/>
<dbReference type="AlphaFoldDB" id="A0A1X7E3Z6"/>
<evidence type="ECO:0000256" key="10">
    <source>
        <dbReference type="RuleBase" id="RU003915"/>
    </source>
</evidence>
<dbReference type="GO" id="GO:0005737">
    <property type="term" value="C:cytoplasm"/>
    <property type="evidence" value="ECO:0007669"/>
    <property type="project" value="UniProtKB-SubCell"/>
</dbReference>
<evidence type="ECO:0000256" key="3">
    <source>
        <dbReference type="ARBA" id="ARBA00006577"/>
    </source>
</evidence>
<keyword evidence="7 9" id="KW-0413">Isomerase</keyword>
<evidence type="ECO:0000256" key="8">
    <source>
        <dbReference type="ARBA" id="ARBA00037071"/>
    </source>
</evidence>
<dbReference type="PROSITE" id="PS50059">
    <property type="entry name" value="FKBP_PPIASE"/>
    <property type="match status" value="1"/>
</dbReference>
<evidence type="ECO:0000256" key="5">
    <source>
        <dbReference type="ARBA" id="ARBA00023110"/>
    </source>
</evidence>
<dbReference type="InterPro" id="IPR046357">
    <property type="entry name" value="PPIase_dom_sf"/>
</dbReference>
<keyword evidence="5 9" id="KW-0697">Rotamase</keyword>
<dbReference type="OrthoDB" id="9808891at2"/>
<organism evidence="12 13">
    <name type="scientific">Desulfovibrio gilichinskyi</name>
    <dbReference type="NCBI Taxonomy" id="1519643"/>
    <lineage>
        <taxon>Bacteria</taxon>
        <taxon>Pseudomonadati</taxon>
        <taxon>Thermodesulfobacteriota</taxon>
        <taxon>Desulfovibrionia</taxon>
        <taxon>Desulfovibrionales</taxon>
        <taxon>Desulfovibrionaceae</taxon>
        <taxon>Desulfovibrio</taxon>
    </lineage>
</organism>
<comment type="function">
    <text evidence="8">Also involved in hydrogenase metallocenter assembly, probably by participating in the nickel insertion step. This function in hydrogenase biosynthesis requires chaperone activity and the presence of the metal-binding domain, but not PPIase activity.</text>
</comment>
<dbReference type="EC" id="5.2.1.8" evidence="10"/>
<dbReference type="SUPFAM" id="SSF54534">
    <property type="entry name" value="FKBP-like"/>
    <property type="match status" value="1"/>
</dbReference>
<feature type="domain" description="PPIase FKBP-type" evidence="11">
    <location>
        <begin position="7"/>
        <end position="88"/>
    </location>
</feature>
<dbReference type="GO" id="GO:0042026">
    <property type="term" value="P:protein refolding"/>
    <property type="evidence" value="ECO:0007669"/>
    <property type="project" value="UniProtKB-ARBA"/>
</dbReference>
<keyword evidence="6" id="KW-0143">Chaperone</keyword>
<evidence type="ECO:0000256" key="9">
    <source>
        <dbReference type="PROSITE-ProRule" id="PRU00277"/>
    </source>
</evidence>
<accession>A0A1X7E3Z6</accession>
<evidence type="ECO:0000256" key="4">
    <source>
        <dbReference type="ARBA" id="ARBA00022490"/>
    </source>
</evidence>